<keyword evidence="1" id="KW-0472">Membrane</keyword>
<evidence type="ECO:0000313" key="2">
    <source>
        <dbReference type="EMBL" id="KAI1701250.1"/>
    </source>
</evidence>
<evidence type="ECO:0000313" key="3">
    <source>
        <dbReference type="Proteomes" id="UP001201812"/>
    </source>
</evidence>
<reference evidence="2" key="1">
    <citation type="submission" date="2022-01" db="EMBL/GenBank/DDBJ databases">
        <title>Genome Sequence Resource for Two Populations of Ditylenchus destructor, the Migratory Endoparasitic Phytonematode.</title>
        <authorList>
            <person name="Zhang H."/>
            <person name="Lin R."/>
            <person name="Xie B."/>
        </authorList>
    </citation>
    <scope>NUCLEOTIDE SEQUENCE</scope>
    <source>
        <strain evidence="2">BazhouSP</strain>
    </source>
</reference>
<comment type="caution">
    <text evidence="2">The sequence shown here is derived from an EMBL/GenBank/DDBJ whole genome shotgun (WGS) entry which is preliminary data.</text>
</comment>
<keyword evidence="1" id="KW-0812">Transmembrane</keyword>
<keyword evidence="3" id="KW-1185">Reference proteome</keyword>
<keyword evidence="1" id="KW-1133">Transmembrane helix</keyword>
<name>A0AAD4MTI3_9BILA</name>
<gene>
    <name evidence="2" type="ORF">DdX_16210</name>
</gene>
<sequence>MIYRYTHEQETQMDEFAKEWKRDRGRRGINGPAAWNEFKRRHPWALGITADALRMKYKHIKKTQYWAWFARRHANCPFGHAVCYAGGFDARPDYDAFDDIIAAEAAAAAATQNAAAPNTNTQNVAVAPIGTAVAVDNVRNRNYCNFACILCLISVIVCFVLFRNKVYAYLN</sequence>
<evidence type="ECO:0000256" key="1">
    <source>
        <dbReference type="SAM" id="Phobius"/>
    </source>
</evidence>
<proteinExistence type="predicted"/>
<accession>A0AAD4MTI3</accession>
<dbReference type="AlphaFoldDB" id="A0AAD4MTI3"/>
<protein>
    <submittedName>
        <fullName evidence="2">Uncharacterized protein</fullName>
    </submittedName>
</protein>
<dbReference type="EMBL" id="JAKKPZ010000123">
    <property type="protein sequence ID" value="KAI1701250.1"/>
    <property type="molecule type" value="Genomic_DNA"/>
</dbReference>
<organism evidence="2 3">
    <name type="scientific">Ditylenchus destructor</name>
    <dbReference type="NCBI Taxonomy" id="166010"/>
    <lineage>
        <taxon>Eukaryota</taxon>
        <taxon>Metazoa</taxon>
        <taxon>Ecdysozoa</taxon>
        <taxon>Nematoda</taxon>
        <taxon>Chromadorea</taxon>
        <taxon>Rhabditida</taxon>
        <taxon>Tylenchina</taxon>
        <taxon>Tylenchomorpha</taxon>
        <taxon>Sphaerularioidea</taxon>
        <taxon>Anguinidae</taxon>
        <taxon>Anguininae</taxon>
        <taxon>Ditylenchus</taxon>
    </lineage>
</organism>
<feature type="transmembrane region" description="Helical" evidence="1">
    <location>
        <begin position="143"/>
        <end position="162"/>
    </location>
</feature>
<dbReference type="Proteomes" id="UP001201812">
    <property type="component" value="Unassembled WGS sequence"/>
</dbReference>